<dbReference type="PATRIC" id="fig|935700.4.peg.709"/>
<organism evidence="1 2">
    <name type="scientific">Jannaschia aquimarina</name>
    <dbReference type="NCBI Taxonomy" id="935700"/>
    <lineage>
        <taxon>Bacteria</taxon>
        <taxon>Pseudomonadati</taxon>
        <taxon>Pseudomonadota</taxon>
        <taxon>Alphaproteobacteria</taxon>
        <taxon>Rhodobacterales</taxon>
        <taxon>Roseobacteraceae</taxon>
        <taxon>Jannaschia</taxon>
    </lineage>
</organism>
<dbReference type="Proteomes" id="UP000032232">
    <property type="component" value="Unassembled WGS sequence"/>
</dbReference>
<proteinExistence type="predicted"/>
<sequence>MPSFLIILSIFLGGALAVAGHATFAAPAPVTVPR</sequence>
<evidence type="ECO:0000313" key="1">
    <source>
        <dbReference type="EMBL" id="KIT17483.1"/>
    </source>
</evidence>
<keyword evidence="2" id="KW-1185">Reference proteome</keyword>
<evidence type="ECO:0000313" key="2">
    <source>
        <dbReference type="Proteomes" id="UP000032232"/>
    </source>
</evidence>
<name>A0A0D1DBV5_9RHOB</name>
<gene>
    <name evidence="1" type="ORF">jaqu_06710</name>
</gene>
<dbReference type="EMBL" id="JYFE01000017">
    <property type="protein sequence ID" value="KIT17483.1"/>
    <property type="molecule type" value="Genomic_DNA"/>
</dbReference>
<reference evidence="1 2" key="1">
    <citation type="submission" date="2015-02" db="EMBL/GenBank/DDBJ databases">
        <title>Genome Sequence of Jannaschia aquimarina DSM28248, a member of the Roseobacter clade.</title>
        <authorList>
            <person name="Voget S."/>
            <person name="Daniel R."/>
        </authorList>
    </citation>
    <scope>NUCLEOTIDE SEQUENCE [LARGE SCALE GENOMIC DNA]</scope>
    <source>
        <strain evidence="1 2">GSW-M26</strain>
    </source>
</reference>
<comment type="caution">
    <text evidence="1">The sequence shown here is derived from an EMBL/GenBank/DDBJ whole genome shotgun (WGS) entry which is preliminary data.</text>
</comment>
<dbReference type="AlphaFoldDB" id="A0A0D1DBV5"/>
<protein>
    <submittedName>
        <fullName evidence="1">Uncharacterized protein</fullName>
    </submittedName>
</protein>
<accession>A0A0D1DBV5</accession>
<dbReference type="STRING" id="935700.jaqu_06710"/>